<organism evidence="2 3">
    <name type="scientific">Linum trigynum</name>
    <dbReference type="NCBI Taxonomy" id="586398"/>
    <lineage>
        <taxon>Eukaryota</taxon>
        <taxon>Viridiplantae</taxon>
        <taxon>Streptophyta</taxon>
        <taxon>Embryophyta</taxon>
        <taxon>Tracheophyta</taxon>
        <taxon>Spermatophyta</taxon>
        <taxon>Magnoliopsida</taxon>
        <taxon>eudicotyledons</taxon>
        <taxon>Gunneridae</taxon>
        <taxon>Pentapetalae</taxon>
        <taxon>rosids</taxon>
        <taxon>fabids</taxon>
        <taxon>Malpighiales</taxon>
        <taxon>Linaceae</taxon>
        <taxon>Linum</taxon>
    </lineage>
</organism>
<sequence>MESLEAISTKRFKQEIALREEMRKNFAALIKRFDQFLARRQGDGKLHREIGRSISMENKLVERQVATSKFKFVKDKLKCDQASSRPSPGPPKMSVEQPTHQRQPPCHWRACHTHRPPPWLLSKLRRCMKQACCRSSPRIASPLYKTSKRMKPLAKALLASSLTQKKKRAQVTFGTRASRSYDNGHSNGPHRSLASARCARDRKLQAGDAGEFCGSHRKIRSILDQ</sequence>
<accession>A0AAV2FS15</accession>
<feature type="region of interest" description="Disordered" evidence="1">
    <location>
        <begin position="78"/>
        <end position="106"/>
    </location>
</feature>
<gene>
    <name evidence="2" type="ORF">LTRI10_LOCUS41182</name>
</gene>
<name>A0AAV2FS15_9ROSI</name>
<evidence type="ECO:0000313" key="3">
    <source>
        <dbReference type="Proteomes" id="UP001497516"/>
    </source>
</evidence>
<proteinExistence type="predicted"/>
<dbReference type="Proteomes" id="UP001497516">
    <property type="component" value="Chromosome 7"/>
</dbReference>
<dbReference type="EMBL" id="OZ034820">
    <property type="protein sequence ID" value="CAL1401101.1"/>
    <property type="molecule type" value="Genomic_DNA"/>
</dbReference>
<keyword evidence="3" id="KW-1185">Reference proteome</keyword>
<evidence type="ECO:0000313" key="2">
    <source>
        <dbReference type="EMBL" id="CAL1401101.1"/>
    </source>
</evidence>
<evidence type="ECO:0000256" key="1">
    <source>
        <dbReference type="SAM" id="MobiDB-lite"/>
    </source>
</evidence>
<protein>
    <submittedName>
        <fullName evidence="2">Uncharacterized protein</fullName>
    </submittedName>
</protein>
<dbReference type="AlphaFoldDB" id="A0AAV2FS15"/>
<reference evidence="2 3" key="1">
    <citation type="submission" date="2024-04" db="EMBL/GenBank/DDBJ databases">
        <authorList>
            <person name="Fracassetti M."/>
        </authorList>
    </citation>
    <scope>NUCLEOTIDE SEQUENCE [LARGE SCALE GENOMIC DNA]</scope>
</reference>